<protein>
    <recommendedName>
        <fullName evidence="2">DNA repair protein RecN</fullName>
    </recommendedName>
    <alternativeName>
        <fullName evidence="7">Recombination protein N</fullName>
    </alternativeName>
</protein>
<dbReference type="GO" id="GO:0043590">
    <property type="term" value="C:bacterial nucleoid"/>
    <property type="evidence" value="ECO:0007669"/>
    <property type="project" value="TreeGrafter"/>
</dbReference>
<sequence>EQADESLTSLENNVGNAANLYYKAAEELSKARKKSAISLGKSVSSQLKDLGLPHGQFCVALTQKTNEYADANGLDQVEFQVSLNPGQPLGPLAQMASGGELSRISLALEVVGTGEKTVTTMVFDEVDAGIGGSVAEIVGRRLEKIGVSRQVLCVTHLAQVASQGQHHYRVSKLTDGQTSITKVRLLAGEERLEELSRMLGGIEITERTRAHAAEMMARSSK</sequence>
<evidence type="ECO:0000256" key="7">
    <source>
        <dbReference type="ARBA" id="ARBA00033408"/>
    </source>
</evidence>
<dbReference type="PANTHER" id="PTHR11059:SF0">
    <property type="entry name" value="DNA REPAIR PROTEIN RECN"/>
    <property type="match status" value="1"/>
</dbReference>
<dbReference type="InterPro" id="IPR027417">
    <property type="entry name" value="P-loop_NTPase"/>
</dbReference>
<keyword evidence="4" id="KW-0227">DNA damage</keyword>
<evidence type="ECO:0000256" key="6">
    <source>
        <dbReference type="ARBA" id="ARBA00023204"/>
    </source>
</evidence>
<dbReference type="GO" id="GO:0006310">
    <property type="term" value="P:DNA recombination"/>
    <property type="evidence" value="ECO:0007669"/>
    <property type="project" value="InterPro"/>
</dbReference>
<dbReference type="GO" id="GO:0009432">
    <property type="term" value="P:SOS response"/>
    <property type="evidence" value="ECO:0007669"/>
    <property type="project" value="TreeGrafter"/>
</dbReference>
<dbReference type="GO" id="GO:0006281">
    <property type="term" value="P:DNA repair"/>
    <property type="evidence" value="ECO:0007669"/>
    <property type="project" value="UniProtKB-KW"/>
</dbReference>
<gene>
    <name evidence="8" type="ORF">METZ01_LOCUS209022</name>
</gene>
<organism evidence="8">
    <name type="scientific">marine metagenome</name>
    <dbReference type="NCBI Taxonomy" id="408172"/>
    <lineage>
        <taxon>unclassified sequences</taxon>
        <taxon>metagenomes</taxon>
        <taxon>ecological metagenomes</taxon>
    </lineage>
</organism>
<accession>A0A382EZJ7</accession>
<dbReference type="Gene3D" id="3.40.50.300">
    <property type="entry name" value="P-loop containing nucleotide triphosphate hydrolases"/>
    <property type="match status" value="1"/>
</dbReference>
<dbReference type="AlphaFoldDB" id="A0A382EZJ7"/>
<evidence type="ECO:0000256" key="1">
    <source>
        <dbReference type="ARBA" id="ARBA00009441"/>
    </source>
</evidence>
<evidence type="ECO:0000313" key="8">
    <source>
        <dbReference type="EMBL" id="SVB56168.1"/>
    </source>
</evidence>
<dbReference type="SUPFAM" id="SSF52540">
    <property type="entry name" value="P-loop containing nucleoside triphosphate hydrolases"/>
    <property type="match status" value="1"/>
</dbReference>
<feature type="non-terminal residue" evidence="8">
    <location>
        <position position="1"/>
    </location>
</feature>
<dbReference type="PANTHER" id="PTHR11059">
    <property type="entry name" value="DNA REPAIR PROTEIN RECN"/>
    <property type="match status" value="1"/>
</dbReference>
<proteinExistence type="inferred from homology"/>
<evidence type="ECO:0000256" key="3">
    <source>
        <dbReference type="ARBA" id="ARBA00022741"/>
    </source>
</evidence>
<name>A0A382EZJ7_9ZZZZ</name>
<evidence type="ECO:0000256" key="2">
    <source>
        <dbReference type="ARBA" id="ARBA00021315"/>
    </source>
</evidence>
<dbReference type="GO" id="GO:0005524">
    <property type="term" value="F:ATP binding"/>
    <property type="evidence" value="ECO:0007669"/>
    <property type="project" value="UniProtKB-KW"/>
</dbReference>
<keyword evidence="5" id="KW-0067">ATP-binding</keyword>
<dbReference type="EMBL" id="UINC01047202">
    <property type="protein sequence ID" value="SVB56168.1"/>
    <property type="molecule type" value="Genomic_DNA"/>
</dbReference>
<keyword evidence="3" id="KW-0547">Nucleotide-binding</keyword>
<dbReference type="CDD" id="cd03241">
    <property type="entry name" value="ABC_RecN"/>
    <property type="match status" value="1"/>
</dbReference>
<comment type="similarity">
    <text evidence="1">Belongs to the RecN family.</text>
</comment>
<keyword evidence="6" id="KW-0234">DNA repair</keyword>
<dbReference type="InterPro" id="IPR004604">
    <property type="entry name" value="DNA_recomb/repair_RecN"/>
</dbReference>
<evidence type="ECO:0000256" key="4">
    <source>
        <dbReference type="ARBA" id="ARBA00022763"/>
    </source>
</evidence>
<evidence type="ECO:0000256" key="5">
    <source>
        <dbReference type="ARBA" id="ARBA00022840"/>
    </source>
</evidence>
<reference evidence="8" key="1">
    <citation type="submission" date="2018-05" db="EMBL/GenBank/DDBJ databases">
        <authorList>
            <person name="Lanie J.A."/>
            <person name="Ng W.-L."/>
            <person name="Kazmierczak K.M."/>
            <person name="Andrzejewski T.M."/>
            <person name="Davidsen T.M."/>
            <person name="Wayne K.J."/>
            <person name="Tettelin H."/>
            <person name="Glass J.I."/>
            <person name="Rusch D."/>
            <person name="Podicherti R."/>
            <person name="Tsui H.-C.T."/>
            <person name="Winkler M.E."/>
        </authorList>
    </citation>
    <scope>NUCLEOTIDE SEQUENCE</scope>
</reference>